<dbReference type="InParanoid" id="A0A2P5FRW6"/>
<proteinExistence type="predicted"/>
<name>A0A2P5FRW6_TREOI</name>
<feature type="compositionally biased region" description="Basic residues" evidence="1">
    <location>
        <begin position="63"/>
        <end position="73"/>
    </location>
</feature>
<reference evidence="3" key="1">
    <citation type="submission" date="2016-06" db="EMBL/GenBank/DDBJ databases">
        <title>Parallel loss of symbiosis genes in relatives of nitrogen-fixing non-legume Parasponia.</title>
        <authorList>
            <person name="Van Velzen R."/>
            <person name="Holmer R."/>
            <person name="Bu F."/>
            <person name="Rutten L."/>
            <person name="Van Zeijl A."/>
            <person name="Liu W."/>
            <person name="Santuari L."/>
            <person name="Cao Q."/>
            <person name="Sharma T."/>
            <person name="Shen D."/>
            <person name="Roswanjaya Y."/>
            <person name="Wardhani T."/>
            <person name="Kalhor M.S."/>
            <person name="Jansen J."/>
            <person name="Van den Hoogen J."/>
            <person name="Gungor B."/>
            <person name="Hartog M."/>
            <person name="Hontelez J."/>
            <person name="Verver J."/>
            <person name="Yang W.-C."/>
            <person name="Schijlen E."/>
            <person name="Repin R."/>
            <person name="Schilthuizen M."/>
            <person name="Schranz E."/>
            <person name="Heidstra R."/>
            <person name="Miyata K."/>
            <person name="Fedorova E."/>
            <person name="Kohlen W."/>
            <person name="Bisseling T."/>
            <person name="Smit S."/>
            <person name="Geurts R."/>
        </authorList>
    </citation>
    <scope>NUCLEOTIDE SEQUENCE [LARGE SCALE GENOMIC DNA]</scope>
    <source>
        <strain evidence="3">cv. RG33-2</strain>
    </source>
</reference>
<dbReference type="EMBL" id="JXTC01000012">
    <property type="protein sequence ID" value="POO00558.1"/>
    <property type="molecule type" value="Genomic_DNA"/>
</dbReference>
<protein>
    <submittedName>
        <fullName evidence="2">Uncharacterized protein</fullName>
    </submittedName>
</protein>
<evidence type="ECO:0000256" key="1">
    <source>
        <dbReference type="SAM" id="MobiDB-lite"/>
    </source>
</evidence>
<gene>
    <name evidence="2" type="ORF">TorRG33x02_036320</name>
</gene>
<dbReference type="Proteomes" id="UP000237000">
    <property type="component" value="Unassembled WGS sequence"/>
</dbReference>
<organism evidence="2 3">
    <name type="scientific">Trema orientale</name>
    <name type="common">Charcoal tree</name>
    <name type="synonym">Celtis orientalis</name>
    <dbReference type="NCBI Taxonomy" id="63057"/>
    <lineage>
        <taxon>Eukaryota</taxon>
        <taxon>Viridiplantae</taxon>
        <taxon>Streptophyta</taxon>
        <taxon>Embryophyta</taxon>
        <taxon>Tracheophyta</taxon>
        <taxon>Spermatophyta</taxon>
        <taxon>Magnoliopsida</taxon>
        <taxon>eudicotyledons</taxon>
        <taxon>Gunneridae</taxon>
        <taxon>Pentapetalae</taxon>
        <taxon>rosids</taxon>
        <taxon>fabids</taxon>
        <taxon>Rosales</taxon>
        <taxon>Cannabaceae</taxon>
        <taxon>Trema</taxon>
    </lineage>
</organism>
<evidence type="ECO:0000313" key="2">
    <source>
        <dbReference type="EMBL" id="POO00558.1"/>
    </source>
</evidence>
<feature type="compositionally biased region" description="Low complexity" evidence="1">
    <location>
        <begin position="47"/>
        <end position="62"/>
    </location>
</feature>
<keyword evidence="3" id="KW-1185">Reference proteome</keyword>
<evidence type="ECO:0000313" key="3">
    <source>
        <dbReference type="Proteomes" id="UP000237000"/>
    </source>
</evidence>
<feature type="non-terminal residue" evidence="2">
    <location>
        <position position="1"/>
    </location>
</feature>
<sequence length="135" mass="16109">PRRRIRRQRRGRRLRPLSFRLLRHSHPRSLLPSRAELPRFAVPEADPSAAGAPRGVRPAPGSLRRRPLRRRGERSRPDVPRLRQVRHRRRTGCLRQLRPRGGLRHAEGDGRDRQWLDRPGEVRRDIQRRYCTERV</sequence>
<comment type="caution">
    <text evidence="2">The sequence shown here is derived from an EMBL/GenBank/DDBJ whole genome shotgun (WGS) entry which is preliminary data.</text>
</comment>
<dbReference type="AlphaFoldDB" id="A0A2P5FRW6"/>
<accession>A0A2P5FRW6</accession>
<feature type="region of interest" description="Disordered" evidence="1">
    <location>
        <begin position="24"/>
        <end position="81"/>
    </location>
</feature>